<gene>
    <name evidence="2" type="ORF">E2C01_015242</name>
</gene>
<comment type="caution">
    <text evidence="2">The sequence shown here is derived from an EMBL/GenBank/DDBJ whole genome shotgun (WGS) entry which is preliminary data.</text>
</comment>
<accession>A0A5B7DKU4</accession>
<evidence type="ECO:0000313" key="3">
    <source>
        <dbReference type="Proteomes" id="UP000324222"/>
    </source>
</evidence>
<keyword evidence="1" id="KW-0732">Signal</keyword>
<name>A0A5B7DKU4_PORTR</name>
<protein>
    <recommendedName>
        <fullName evidence="4">Secreted protein</fullName>
    </recommendedName>
</protein>
<feature type="chain" id="PRO_5022709943" description="Secreted protein" evidence="1">
    <location>
        <begin position="37"/>
        <end position="103"/>
    </location>
</feature>
<evidence type="ECO:0000256" key="1">
    <source>
        <dbReference type="SAM" id="SignalP"/>
    </source>
</evidence>
<feature type="signal peptide" evidence="1">
    <location>
        <begin position="1"/>
        <end position="36"/>
    </location>
</feature>
<dbReference type="Proteomes" id="UP000324222">
    <property type="component" value="Unassembled WGS sequence"/>
</dbReference>
<reference evidence="2 3" key="1">
    <citation type="submission" date="2019-05" db="EMBL/GenBank/DDBJ databases">
        <title>Another draft genome of Portunus trituberculatus and its Hox gene families provides insights of decapod evolution.</title>
        <authorList>
            <person name="Jeong J.-H."/>
            <person name="Song I."/>
            <person name="Kim S."/>
            <person name="Choi T."/>
            <person name="Kim D."/>
            <person name="Ryu S."/>
            <person name="Kim W."/>
        </authorList>
    </citation>
    <scope>NUCLEOTIDE SEQUENCE [LARGE SCALE GENOMIC DNA]</scope>
    <source>
        <tissue evidence="2">Muscle</tissue>
    </source>
</reference>
<evidence type="ECO:0008006" key="4">
    <source>
        <dbReference type="Google" id="ProtNLM"/>
    </source>
</evidence>
<dbReference type="AlphaFoldDB" id="A0A5B7DKU4"/>
<proteinExistence type="predicted"/>
<sequence>MFSRATVCRFVRVGAPFQRHPASLLLLLLLPPLVQLHRPSFAPTVSLFGLRAGWVRHASTHTDTHTCQHRGSSWSGAGRVWARLKVWRPNLHYLRHCESFTSV</sequence>
<keyword evidence="3" id="KW-1185">Reference proteome</keyword>
<organism evidence="2 3">
    <name type="scientific">Portunus trituberculatus</name>
    <name type="common">Swimming crab</name>
    <name type="synonym">Neptunus trituberculatus</name>
    <dbReference type="NCBI Taxonomy" id="210409"/>
    <lineage>
        <taxon>Eukaryota</taxon>
        <taxon>Metazoa</taxon>
        <taxon>Ecdysozoa</taxon>
        <taxon>Arthropoda</taxon>
        <taxon>Crustacea</taxon>
        <taxon>Multicrustacea</taxon>
        <taxon>Malacostraca</taxon>
        <taxon>Eumalacostraca</taxon>
        <taxon>Eucarida</taxon>
        <taxon>Decapoda</taxon>
        <taxon>Pleocyemata</taxon>
        <taxon>Brachyura</taxon>
        <taxon>Eubrachyura</taxon>
        <taxon>Portunoidea</taxon>
        <taxon>Portunidae</taxon>
        <taxon>Portuninae</taxon>
        <taxon>Portunus</taxon>
    </lineage>
</organism>
<dbReference type="EMBL" id="VSRR010001065">
    <property type="protein sequence ID" value="MPC22232.1"/>
    <property type="molecule type" value="Genomic_DNA"/>
</dbReference>
<evidence type="ECO:0000313" key="2">
    <source>
        <dbReference type="EMBL" id="MPC22232.1"/>
    </source>
</evidence>